<organism evidence="1 2">
    <name type="scientific">Smallanthus sonchifolius</name>
    <dbReference type="NCBI Taxonomy" id="185202"/>
    <lineage>
        <taxon>Eukaryota</taxon>
        <taxon>Viridiplantae</taxon>
        <taxon>Streptophyta</taxon>
        <taxon>Embryophyta</taxon>
        <taxon>Tracheophyta</taxon>
        <taxon>Spermatophyta</taxon>
        <taxon>Magnoliopsida</taxon>
        <taxon>eudicotyledons</taxon>
        <taxon>Gunneridae</taxon>
        <taxon>Pentapetalae</taxon>
        <taxon>asterids</taxon>
        <taxon>campanulids</taxon>
        <taxon>Asterales</taxon>
        <taxon>Asteraceae</taxon>
        <taxon>Asteroideae</taxon>
        <taxon>Heliantheae alliance</taxon>
        <taxon>Millerieae</taxon>
        <taxon>Smallanthus</taxon>
    </lineage>
</organism>
<proteinExistence type="predicted"/>
<keyword evidence="2" id="KW-1185">Reference proteome</keyword>
<reference evidence="2" key="1">
    <citation type="journal article" date="2022" name="Mol. Ecol. Resour.">
        <title>The genomes of chicory, endive, great burdock and yacon provide insights into Asteraceae palaeo-polyploidization history and plant inulin production.</title>
        <authorList>
            <person name="Fan W."/>
            <person name="Wang S."/>
            <person name="Wang H."/>
            <person name="Wang A."/>
            <person name="Jiang F."/>
            <person name="Liu H."/>
            <person name="Zhao H."/>
            <person name="Xu D."/>
            <person name="Zhang Y."/>
        </authorList>
    </citation>
    <scope>NUCLEOTIDE SEQUENCE [LARGE SCALE GENOMIC DNA]</scope>
    <source>
        <strain evidence="2">cv. Yunnan</strain>
    </source>
</reference>
<dbReference type="Proteomes" id="UP001056120">
    <property type="component" value="Linkage Group LG12"/>
</dbReference>
<comment type="caution">
    <text evidence="1">The sequence shown here is derived from an EMBL/GenBank/DDBJ whole genome shotgun (WGS) entry which is preliminary data.</text>
</comment>
<accession>A0ACB9HCT8</accession>
<gene>
    <name evidence="1" type="ORF">L1987_35742</name>
</gene>
<name>A0ACB9HCT8_9ASTR</name>
<evidence type="ECO:0000313" key="2">
    <source>
        <dbReference type="Proteomes" id="UP001056120"/>
    </source>
</evidence>
<dbReference type="EMBL" id="CM042029">
    <property type="protein sequence ID" value="KAI3793128.1"/>
    <property type="molecule type" value="Genomic_DNA"/>
</dbReference>
<evidence type="ECO:0000313" key="1">
    <source>
        <dbReference type="EMBL" id="KAI3793128.1"/>
    </source>
</evidence>
<sequence length="324" mass="35661">MSPVFSPLCMLVVVALFHFCFSNQNFDHGLCIDDERQALLEFKHGIIDEADRLGSWVGEESDCCRWDGIACDNSTGHVHRIHLPGLDGHCDFQDRSYESTSMSNMNWLSSLRLLTHLDMNGVNLSKTSNWLQVINALPYLVELHLSLCKLSHIDPHVPIHNLTTLTLLDLSFNNFSSHVPLWIFSINSLVSLDLSGCNFHSPVPSSSTDMFRNLTALNLLHVSGNDFMNSTSVLKGLSSSVASNLISLDISSCSISSTVLDSLHNLTSLHSLCLEGNQLTKTIPKSLGNLSGPDISQNQLYGSIGQLLKLVSSDFSYNLLDVVS</sequence>
<protein>
    <submittedName>
        <fullName evidence="1">Uncharacterized protein</fullName>
    </submittedName>
</protein>
<reference evidence="1 2" key="2">
    <citation type="journal article" date="2022" name="Mol. Ecol. Resour.">
        <title>The genomes of chicory, endive, great burdock and yacon provide insights into Asteraceae paleo-polyploidization history and plant inulin production.</title>
        <authorList>
            <person name="Fan W."/>
            <person name="Wang S."/>
            <person name="Wang H."/>
            <person name="Wang A."/>
            <person name="Jiang F."/>
            <person name="Liu H."/>
            <person name="Zhao H."/>
            <person name="Xu D."/>
            <person name="Zhang Y."/>
        </authorList>
    </citation>
    <scope>NUCLEOTIDE SEQUENCE [LARGE SCALE GENOMIC DNA]</scope>
    <source>
        <strain evidence="2">cv. Yunnan</strain>
        <tissue evidence="1">Leaves</tissue>
    </source>
</reference>